<proteinExistence type="predicted"/>
<dbReference type="Pfam" id="PF13399">
    <property type="entry name" value="LytR_C"/>
    <property type="match status" value="1"/>
</dbReference>
<dbReference type="EMBL" id="DYZF01000184">
    <property type="protein sequence ID" value="HJE51763.1"/>
    <property type="molecule type" value="Genomic_DNA"/>
</dbReference>
<accession>A0A921ENI5</accession>
<name>A0A921ENI5_9ACTN</name>
<evidence type="ECO:0000256" key="1">
    <source>
        <dbReference type="SAM" id="MobiDB-lite"/>
    </source>
</evidence>
<reference evidence="3" key="1">
    <citation type="journal article" date="2021" name="PeerJ">
        <title>Extensive microbial diversity within the chicken gut microbiome revealed by metagenomics and culture.</title>
        <authorList>
            <person name="Gilroy R."/>
            <person name="Ravi A."/>
            <person name="Getino M."/>
            <person name="Pursley I."/>
            <person name="Horton D.L."/>
            <person name="Alikhan N.F."/>
            <person name="Baker D."/>
            <person name="Gharbi K."/>
            <person name="Hall N."/>
            <person name="Watson M."/>
            <person name="Adriaenssens E.M."/>
            <person name="Foster-Nyarko E."/>
            <person name="Jarju S."/>
            <person name="Secka A."/>
            <person name="Antonio M."/>
            <person name="Oren A."/>
            <person name="Chaudhuri R.R."/>
            <person name="La Ragione R."/>
            <person name="Hildebrand F."/>
            <person name="Pallen M.J."/>
        </authorList>
    </citation>
    <scope>NUCLEOTIDE SEQUENCE</scope>
    <source>
        <strain evidence="3">ChiGjej3B3-7470</strain>
    </source>
</reference>
<dbReference type="Gene3D" id="3.30.70.2390">
    <property type="match status" value="1"/>
</dbReference>
<organism evidence="3 4">
    <name type="scientific">Tessaracoccus flavescens</name>
    <dbReference type="NCBI Taxonomy" id="399497"/>
    <lineage>
        <taxon>Bacteria</taxon>
        <taxon>Bacillati</taxon>
        <taxon>Actinomycetota</taxon>
        <taxon>Actinomycetes</taxon>
        <taxon>Propionibacteriales</taxon>
        <taxon>Propionibacteriaceae</taxon>
        <taxon>Tessaracoccus</taxon>
    </lineage>
</organism>
<comment type="caution">
    <text evidence="3">The sequence shown here is derived from an EMBL/GenBank/DDBJ whole genome shotgun (WGS) entry which is preliminary data.</text>
</comment>
<dbReference type="Proteomes" id="UP000712713">
    <property type="component" value="Unassembled WGS sequence"/>
</dbReference>
<feature type="region of interest" description="Disordered" evidence="1">
    <location>
        <begin position="164"/>
        <end position="187"/>
    </location>
</feature>
<reference evidence="3" key="2">
    <citation type="submission" date="2021-09" db="EMBL/GenBank/DDBJ databases">
        <authorList>
            <person name="Gilroy R."/>
        </authorList>
    </citation>
    <scope>NUCLEOTIDE SEQUENCE</scope>
    <source>
        <strain evidence="3">ChiGjej3B3-7470</strain>
    </source>
</reference>
<evidence type="ECO:0000259" key="2">
    <source>
        <dbReference type="Pfam" id="PF13399"/>
    </source>
</evidence>
<gene>
    <name evidence="3" type="ORF">K8V15_07275</name>
</gene>
<evidence type="ECO:0000313" key="3">
    <source>
        <dbReference type="EMBL" id="HJE51763.1"/>
    </source>
</evidence>
<evidence type="ECO:0000313" key="4">
    <source>
        <dbReference type="Proteomes" id="UP000712713"/>
    </source>
</evidence>
<feature type="domain" description="LytR/CpsA/Psr regulator C-terminal" evidence="2">
    <location>
        <begin position="55"/>
        <end position="139"/>
    </location>
</feature>
<dbReference type="AlphaFoldDB" id="A0A921ENI5"/>
<dbReference type="InterPro" id="IPR027381">
    <property type="entry name" value="LytR/CpsA/Psr_C"/>
</dbReference>
<protein>
    <submittedName>
        <fullName evidence="3">LytR C-terminal domain-containing protein</fullName>
    </submittedName>
</protein>
<sequence>MKIFRLIATPVILLGLLGLLIYAANWGWKALTEPLPSPSPTPCVTQSASVVAPSDVSVRIFNGGFTSGLANRISRSMKEVGFKVVRVDNTDERIKTTIIRGNEEQLAELTLVASYFNEATIEHDDRVDGTVDVLVGSEYKDMNPSPMPEAPATAGVICVVPSASPSAAPSTAVTPTAPASPAATPEG</sequence>